<reference evidence="3" key="1">
    <citation type="journal article" date="2019" name="Int. J. Syst. Evol. Microbiol.">
        <title>The Global Catalogue of Microorganisms (GCM) 10K type strain sequencing project: providing services to taxonomists for standard genome sequencing and annotation.</title>
        <authorList>
            <consortium name="The Broad Institute Genomics Platform"/>
            <consortium name="The Broad Institute Genome Sequencing Center for Infectious Disease"/>
            <person name="Wu L."/>
            <person name="Ma J."/>
        </authorList>
    </citation>
    <scope>NUCLEOTIDE SEQUENCE [LARGE SCALE GENOMIC DNA]</scope>
    <source>
        <strain evidence="3">KCTC 42953</strain>
    </source>
</reference>
<dbReference type="Pfam" id="PF08242">
    <property type="entry name" value="Methyltransf_12"/>
    <property type="match status" value="1"/>
</dbReference>
<name>A0ABV7JA84_9GAMM</name>
<dbReference type="InterPro" id="IPR029063">
    <property type="entry name" value="SAM-dependent_MTases_sf"/>
</dbReference>
<dbReference type="EC" id="2.1.1.222" evidence="2"/>
<dbReference type="InterPro" id="IPR013217">
    <property type="entry name" value="Methyltransf_12"/>
</dbReference>
<dbReference type="EC" id="2.1.1.64" evidence="2"/>
<comment type="caution">
    <text evidence="2">The sequence shown here is derived from an EMBL/GenBank/DDBJ whole genome shotgun (WGS) entry which is preliminary data.</text>
</comment>
<dbReference type="SUPFAM" id="SSF53335">
    <property type="entry name" value="S-adenosyl-L-methionine-dependent methyltransferases"/>
    <property type="match status" value="1"/>
</dbReference>
<accession>A0ABV7JA84</accession>
<dbReference type="CDD" id="cd02440">
    <property type="entry name" value="AdoMet_MTases"/>
    <property type="match status" value="1"/>
</dbReference>
<evidence type="ECO:0000313" key="3">
    <source>
        <dbReference type="Proteomes" id="UP001595533"/>
    </source>
</evidence>
<evidence type="ECO:0000259" key="1">
    <source>
        <dbReference type="Pfam" id="PF08242"/>
    </source>
</evidence>
<dbReference type="Proteomes" id="UP001595533">
    <property type="component" value="Unassembled WGS sequence"/>
</dbReference>
<keyword evidence="2" id="KW-0808">Transferase</keyword>
<proteinExistence type="predicted"/>
<dbReference type="RefSeq" id="WP_077412063.1">
    <property type="nucleotide sequence ID" value="NZ_JBHRTS010000003.1"/>
</dbReference>
<evidence type="ECO:0000313" key="2">
    <source>
        <dbReference type="EMBL" id="MFC3194072.1"/>
    </source>
</evidence>
<dbReference type="EMBL" id="JBHRTS010000003">
    <property type="protein sequence ID" value="MFC3194072.1"/>
    <property type="molecule type" value="Genomic_DNA"/>
</dbReference>
<feature type="domain" description="Methyltransferase type 12" evidence="1">
    <location>
        <begin position="36"/>
        <end position="137"/>
    </location>
</feature>
<dbReference type="GO" id="GO:0061542">
    <property type="term" value="F:3-demethylubiquinol 3-O-methyltransferase activity"/>
    <property type="evidence" value="ECO:0007669"/>
    <property type="project" value="UniProtKB-EC"/>
</dbReference>
<keyword evidence="2" id="KW-0489">Methyltransferase</keyword>
<organism evidence="2 3">
    <name type="scientific">Marinicella sediminis</name>
    <dbReference type="NCBI Taxonomy" id="1792834"/>
    <lineage>
        <taxon>Bacteria</taxon>
        <taxon>Pseudomonadati</taxon>
        <taxon>Pseudomonadota</taxon>
        <taxon>Gammaproteobacteria</taxon>
        <taxon>Lysobacterales</taxon>
        <taxon>Marinicellaceae</taxon>
        <taxon>Marinicella</taxon>
    </lineage>
</organism>
<dbReference type="Gene3D" id="3.40.50.150">
    <property type="entry name" value="Vaccinia Virus protein VP39"/>
    <property type="match status" value="1"/>
</dbReference>
<keyword evidence="3" id="KW-1185">Reference proteome</keyword>
<dbReference type="GO" id="GO:0032259">
    <property type="term" value="P:methylation"/>
    <property type="evidence" value="ECO:0007669"/>
    <property type="project" value="UniProtKB-KW"/>
</dbReference>
<dbReference type="GO" id="GO:0102208">
    <property type="term" value="F:2-polyprenyl-6-hydroxyphenol methylase activity"/>
    <property type="evidence" value="ECO:0007669"/>
    <property type="project" value="UniProtKB-EC"/>
</dbReference>
<sequence>MHYRSYIGKPDGYDILAANQFEVLNHLGLREFHKILDLGCGSLRLGRILIPYLLKHGYFGVEPNIQLIMDGVENELGWDAIKIKQPQFLPVEDFSLWRLATQFDFVIAHSIFTHTYPELAVHALQNVKQVLAPRGLLVCTFIEVDKQPFYSKEGWEYPVCLGYTKEVIHSFFDKAGFKGEPLNFPNPCQSWWLGYN</sequence>
<protein>
    <submittedName>
        <fullName evidence="2">Class I SAM-dependent methyltransferase</fullName>
        <ecNumber evidence="2">2.1.1.222</ecNumber>
        <ecNumber evidence="2">2.1.1.64</ecNumber>
    </submittedName>
</protein>
<gene>
    <name evidence="2" type="ORF">ACFODZ_07450</name>
</gene>